<accession>A0A849AG58</accession>
<dbReference type="InterPro" id="IPR052544">
    <property type="entry name" value="Bacteriocin_Proc_Enz"/>
</dbReference>
<feature type="domain" description="Cyanobactin oxidase ThcOx second" evidence="3">
    <location>
        <begin position="158"/>
        <end position="252"/>
    </location>
</feature>
<dbReference type="InterPro" id="IPR020051">
    <property type="entry name" value="SagB-type_dehydrogenase"/>
</dbReference>
<dbReference type="RefSeq" id="WP_171201134.1">
    <property type="nucleotide sequence ID" value="NZ_JABEND010000013.1"/>
</dbReference>
<dbReference type="NCBIfam" id="TIGR03605">
    <property type="entry name" value="antibiot_sagB"/>
    <property type="match status" value="1"/>
</dbReference>
<gene>
    <name evidence="4" type="ORF">HKD39_17385</name>
</gene>
<dbReference type="PANTHER" id="PTHR43745">
    <property type="entry name" value="NITROREDUCTASE MJ1384-RELATED"/>
    <property type="match status" value="1"/>
</dbReference>
<dbReference type="AlphaFoldDB" id="A0A849AG58"/>
<evidence type="ECO:0000259" key="2">
    <source>
        <dbReference type="Pfam" id="PF00881"/>
    </source>
</evidence>
<dbReference type="InterPro" id="IPR029479">
    <property type="entry name" value="Nitroreductase"/>
</dbReference>
<evidence type="ECO:0000313" key="4">
    <source>
        <dbReference type="EMBL" id="NNG37440.1"/>
    </source>
</evidence>
<dbReference type="Gene3D" id="3.40.109.10">
    <property type="entry name" value="NADH Oxidase"/>
    <property type="match status" value="1"/>
</dbReference>
<dbReference type="CDD" id="cd02142">
    <property type="entry name" value="McbC_SagB-like_oxidoreductase"/>
    <property type="match status" value="1"/>
</dbReference>
<reference evidence="4 5" key="1">
    <citation type="submission" date="2020-05" db="EMBL/GenBank/DDBJ databases">
        <title>Nakamurella sp. DB0629 isolated from air conditioner.</title>
        <authorList>
            <person name="Kim D.H."/>
            <person name="Kim D.-U."/>
        </authorList>
    </citation>
    <scope>NUCLEOTIDE SEQUENCE [LARGE SCALE GENOMIC DNA]</scope>
    <source>
        <strain evidence="4 5">DB0629</strain>
    </source>
</reference>
<dbReference type="Pfam" id="PF22767">
    <property type="entry name" value="ThcOx"/>
    <property type="match status" value="1"/>
</dbReference>
<keyword evidence="5" id="KW-1185">Reference proteome</keyword>
<comment type="caution">
    <text evidence="4">The sequence shown here is derived from an EMBL/GenBank/DDBJ whole genome shotgun (WGS) entry which is preliminary data.</text>
</comment>
<dbReference type="GO" id="GO:0016491">
    <property type="term" value="F:oxidoreductase activity"/>
    <property type="evidence" value="ECO:0007669"/>
    <property type="project" value="InterPro"/>
</dbReference>
<name>A0A849AG58_9ACTN</name>
<dbReference type="EMBL" id="JABEND010000013">
    <property type="protein sequence ID" value="NNG37440.1"/>
    <property type="molecule type" value="Genomic_DNA"/>
</dbReference>
<dbReference type="SUPFAM" id="SSF55469">
    <property type="entry name" value="FMN-dependent nitroreductase-like"/>
    <property type="match status" value="1"/>
</dbReference>
<proteinExistence type="predicted"/>
<protein>
    <submittedName>
        <fullName evidence="4">SagB/ThcOx family dehydrogenase</fullName>
    </submittedName>
</protein>
<evidence type="ECO:0000256" key="1">
    <source>
        <dbReference type="SAM" id="MobiDB-lite"/>
    </source>
</evidence>
<feature type="region of interest" description="Disordered" evidence="1">
    <location>
        <begin position="497"/>
        <end position="521"/>
    </location>
</feature>
<dbReference type="PANTHER" id="PTHR43745:SF2">
    <property type="entry name" value="NITROREDUCTASE MJ1384-RELATED"/>
    <property type="match status" value="1"/>
</dbReference>
<dbReference type="InterPro" id="IPR054488">
    <property type="entry name" value="ThcOx_dom2"/>
</dbReference>
<feature type="domain" description="Nitroreductase" evidence="2">
    <location>
        <begin position="302"/>
        <end position="476"/>
    </location>
</feature>
<dbReference type="Proteomes" id="UP000562984">
    <property type="component" value="Unassembled WGS sequence"/>
</dbReference>
<evidence type="ECO:0000313" key="5">
    <source>
        <dbReference type="Proteomes" id="UP000562984"/>
    </source>
</evidence>
<feature type="region of interest" description="Disordered" evidence="1">
    <location>
        <begin position="259"/>
        <end position="290"/>
    </location>
</feature>
<sequence length="521" mass="54832">MTSTQTDPVVDSGRAGPDAALVHRLRDGVTVQPGNGRWRVGSDSTGWLGVDGTAPPAAAVLTALQQPGVTEPELTGRVLAAHDENALLGMHLLLARLGAAGLLEHAVADRTGAAQATLVVAGRGPATLAAVPGADERLALADNVSITAVDGNFHAAVPRHHLAVRLAPRWGAVLPQLQQPRSAQELLGLLSEQPAAEVDRAALLGLLRLARTAGLVTVAAAEPAASPAPAESLRQWEFADIWMHSRSRSPRTVAGYGGTYTGRGRRQPEPAVRPSFDGATVPLPTPDLEQLRATDPSLTDVIERRRSWRTQDPDHPLTVGQLGELLYRTQRLRRTFRDGAGAEVADRPYPSGGASHELEIYPLITNVTGINPGLWHYDSSRHRLQLVRAEHGALTGLVARARAAAVMRTDPQVVLLVTARFGRVMFKYQSIAYPLILKHVGVLYQTLSLAATAMRLSLCPLGGGDADLFAAASGIDYYTEGTVGELVLGSRPVGAGDVDTDWTGEAGSGQGPATAAGGPSS</sequence>
<dbReference type="Pfam" id="PF00881">
    <property type="entry name" value="Nitroreductase"/>
    <property type="match status" value="1"/>
</dbReference>
<dbReference type="InterPro" id="IPR000415">
    <property type="entry name" value="Nitroreductase-like"/>
</dbReference>
<organism evidence="4 5">
    <name type="scientific">Nakamurella aerolata</name>
    <dbReference type="NCBI Taxonomy" id="1656892"/>
    <lineage>
        <taxon>Bacteria</taxon>
        <taxon>Bacillati</taxon>
        <taxon>Actinomycetota</taxon>
        <taxon>Actinomycetes</taxon>
        <taxon>Nakamurellales</taxon>
        <taxon>Nakamurellaceae</taxon>
        <taxon>Nakamurella</taxon>
    </lineage>
</organism>
<evidence type="ECO:0000259" key="3">
    <source>
        <dbReference type="Pfam" id="PF22767"/>
    </source>
</evidence>